<dbReference type="Proteomes" id="UP000032675">
    <property type="component" value="Unassembled WGS sequence"/>
</dbReference>
<sequence>MVVKELERQPAHYKEVSGKEYVLRTRSDILFLDDKFIDFYIKNQVPSAAYPDFRILYA</sequence>
<proteinExistence type="predicted"/>
<evidence type="ECO:0000313" key="1">
    <source>
        <dbReference type="EMBL" id="GAN96723.1"/>
    </source>
</evidence>
<evidence type="ECO:0000313" key="2">
    <source>
        <dbReference type="Proteomes" id="UP000032675"/>
    </source>
</evidence>
<dbReference type="EMBL" id="BANI01000086">
    <property type="protein sequence ID" value="GAN96723.1"/>
    <property type="molecule type" value="Genomic_DNA"/>
</dbReference>
<reference evidence="1 2" key="1">
    <citation type="submission" date="2012-11" db="EMBL/GenBank/DDBJ databases">
        <title>Whole genome sequence of Gluconacetobacter europaeus NBRC3261.</title>
        <authorList>
            <person name="Azuma Y."/>
            <person name="Higashiura N."/>
            <person name="Hirakawa H."/>
            <person name="Matsushita K."/>
        </authorList>
    </citation>
    <scope>NUCLEOTIDE SEQUENCE [LARGE SCALE GENOMIC DNA]</scope>
    <source>
        <strain evidence="1 2">NBRC 3261</strain>
    </source>
</reference>
<gene>
    <name evidence="1" type="ORF">Geu3261_0093_006</name>
</gene>
<name>A0A0D6Q0B1_KOMEU</name>
<dbReference type="AlphaFoldDB" id="A0A0D6Q0B1"/>
<comment type="caution">
    <text evidence="1">The sequence shown here is derived from an EMBL/GenBank/DDBJ whole genome shotgun (WGS) entry which is preliminary data.</text>
</comment>
<organism evidence="1 2">
    <name type="scientific">Komagataeibacter europaeus NBRC 3261</name>
    <dbReference type="NCBI Taxonomy" id="1234669"/>
    <lineage>
        <taxon>Bacteria</taxon>
        <taxon>Pseudomonadati</taxon>
        <taxon>Pseudomonadota</taxon>
        <taxon>Alphaproteobacteria</taxon>
        <taxon>Acetobacterales</taxon>
        <taxon>Acetobacteraceae</taxon>
        <taxon>Komagataeibacter</taxon>
    </lineage>
</organism>
<protein>
    <submittedName>
        <fullName evidence="1">Uncharacterized protein</fullName>
    </submittedName>
</protein>
<accession>A0A0D6Q0B1</accession>